<dbReference type="AlphaFoldDB" id="W7CU75"/>
<evidence type="ECO:0000313" key="2">
    <source>
        <dbReference type="EMBL" id="EUJ39356.1"/>
    </source>
</evidence>
<proteinExistence type="predicted"/>
<comment type="caution">
    <text evidence="2">The sequence shown here is derived from an EMBL/GenBank/DDBJ whole genome shotgun (WGS) entry which is preliminary data.</text>
</comment>
<gene>
    <name evidence="2" type="ORF">BCAMP_07435</name>
</gene>
<dbReference type="STRING" id="1265861.BCAMP_07435"/>
<evidence type="ECO:0000313" key="3">
    <source>
        <dbReference type="Proteomes" id="UP000019243"/>
    </source>
</evidence>
<name>W7CU75_9LIST</name>
<sequence length="177" mass="19118">MTELIDEQVRNRKKRLKIVSIIGLVLLIAVSITMYQLLKDADNVEIIAGDFLPANKDATKAQKKAAASAKVDASNFTLSIYPEAVYSEGSAKAGSLQIRNDASNAYPINVKIRLDASGLVVYESGAIQPGYEVKNVPLDEKVTKGEYEATAEVDIFDPKTKEKQGSAQAGVSLSIKK</sequence>
<dbReference type="RefSeq" id="WP_035314684.1">
    <property type="nucleotide sequence ID" value="NZ_AODH01000028.1"/>
</dbReference>
<feature type="transmembrane region" description="Helical" evidence="1">
    <location>
        <begin position="18"/>
        <end position="38"/>
    </location>
</feature>
<reference evidence="2 3" key="1">
    <citation type="submission" date="2012-12" db="EMBL/GenBank/DDBJ databases">
        <title>Novel taxa of Listeriaceae from agricultural environments in the United States.</title>
        <authorList>
            <person name="den Bakker H.C."/>
            <person name="Allred A."/>
            <person name="Warchocki S."/>
            <person name="Wright E.M."/>
            <person name="Burrell A."/>
            <person name="Nightingale K.K."/>
            <person name="Kephart D."/>
            <person name="Wiedmann M."/>
        </authorList>
    </citation>
    <scope>NUCLEOTIDE SEQUENCE [LARGE SCALE GENOMIC DNA]</scope>
    <source>
        <strain evidence="2 3">FSL F6-1037</strain>
    </source>
</reference>
<dbReference type="OrthoDB" id="2242134at2"/>
<protein>
    <submittedName>
        <fullName evidence="2">Uncharacterized protein</fullName>
    </submittedName>
</protein>
<dbReference type="EMBL" id="AODH01000028">
    <property type="protein sequence ID" value="EUJ39356.1"/>
    <property type="molecule type" value="Genomic_DNA"/>
</dbReference>
<evidence type="ECO:0000256" key="1">
    <source>
        <dbReference type="SAM" id="Phobius"/>
    </source>
</evidence>
<organism evidence="2 3">
    <name type="scientific">Brochothrix campestris FSL F6-1037</name>
    <dbReference type="NCBI Taxonomy" id="1265861"/>
    <lineage>
        <taxon>Bacteria</taxon>
        <taxon>Bacillati</taxon>
        <taxon>Bacillota</taxon>
        <taxon>Bacilli</taxon>
        <taxon>Bacillales</taxon>
        <taxon>Listeriaceae</taxon>
        <taxon>Brochothrix</taxon>
    </lineage>
</organism>
<keyword evidence="1" id="KW-1133">Transmembrane helix</keyword>
<keyword evidence="1" id="KW-0812">Transmembrane</keyword>
<keyword evidence="3" id="KW-1185">Reference proteome</keyword>
<dbReference type="Proteomes" id="UP000019243">
    <property type="component" value="Unassembled WGS sequence"/>
</dbReference>
<keyword evidence="1" id="KW-0472">Membrane</keyword>
<accession>W7CU75</accession>